<feature type="signal peptide" evidence="2">
    <location>
        <begin position="1"/>
        <end position="15"/>
    </location>
</feature>
<dbReference type="EMBL" id="ML976001">
    <property type="protein sequence ID" value="KAF1946875.1"/>
    <property type="molecule type" value="Genomic_DNA"/>
</dbReference>
<dbReference type="AlphaFoldDB" id="A0A6A5T1M0"/>
<keyword evidence="2" id="KW-0732">Signal</keyword>
<dbReference type="Proteomes" id="UP000800038">
    <property type="component" value="Unassembled WGS sequence"/>
</dbReference>
<evidence type="ECO:0000313" key="4">
    <source>
        <dbReference type="Proteomes" id="UP000800038"/>
    </source>
</evidence>
<accession>A0A6A5T1M0</accession>
<reference evidence="3" key="1">
    <citation type="journal article" date="2020" name="Stud. Mycol.">
        <title>101 Dothideomycetes genomes: a test case for predicting lifestyles and emergence of pathogens.</title>
        <authorList>
            <person name="Haridas S."/>
            <person name="Albert R."/>
            <person name="Binder M."/>
            <person name="Bloem J."/>
            <person name="Labutti K."/>
            <person name="Salamov A."/>
            <person name="Andreopoulos B."/>
            <person name="Baker S."/>
            <person name="Barry K."/>
            <person name="Bills G."/>
            <person name="Bluhm B."/>
            <person name="Cannon C."/>
            <person name="Castanera R."/>
            <person name="Culley D."/>
            <person name="Daum C."/>
            <person name="Ezra D."/>
            <person name="Gonzalez J."/>
            <person name="Henrissat B."/>
            <person name="Kuo A."/>
            <person name="Liang C."/>
            <person name="Lipzen A."/>
            <person name="Lutzoni F."/>
            <person name="Magnuson J."/>
            <person name="Mondo S."/>
            <person name="Nolan M."/>
            <person name="Ohm R."/>
            <person name="Pangilinan J."/>
            <person name="Park H.-J."/>
            <person name="Ramirez L."/>
            <person name="Alfaro M."/>
            <person name="Sun H."/>
            <person name="Tritt A."/>
            <person name="Yoshinaga Y."/>
            <person name="Zwiers L.-H."/>
            <person name="Turgeon B."/>
            <person name="Goodwin S."/>
            <person name="Spatafora J."/>
            <person name="Crous P."/>
            <person name="Grigoriev I."/>
        </authorList>
    </citation>
    <scope>NUCLEOTIDE SEQUENCE</scope>
    <source>
        <strain evidence="3">CBS 161.51</strain>
    </source>
</reference>
<organism evidence="3 4">
    <name type="scientific">Clathrospora elynae</name>
    <dbReference type="NCBI Taxonomy" id="706981"/>
    <lineage>
        <taxon>Eukaryota</taxon>
        <taxon>Fungi</taxon>
        <taxon>Dikarya</taxon>
        <taxon>Ascomycota</taxon>
        <taxon>Pezizomycotina</taxon>
        <taxon>Dothideomycetes</taxon>
        <taxon>Pleosporomycetidae</taxon>
        <taxon>Pleosporales</taxon>
        <taxon>Diademaceae</taxon>
        <taxon>Clathrospora</taxon>
    </lineage>
</organism>
<keyword evidence="4" id="KW-1185">Reference proteome</keyword>
<proteinExistence type="predicted"/>
<feature type="region of interest" description="Disordered" evidence="1">
    <location>
        <begin position="270"/>
        <end position="293"/>
    </location>
</feature>
<evidence type="ECO:0000256" key="1">
    <source>
        <dbReference type="SAM" id="MobiDB-lite"/>
    </source>
</evidence>
<protein>
    <submittedName>
        <fullName evidence="3">Uncharacterized protein</fullName>
    </submittedName>
</protein>
<evidence type="ECO:0000313" key="3">
    <source>
        <dbReference type="EMBL" id="KAF1946875.1"/>
    </source>
</evidence>
<feature type="region of interest" description="Disordered" evidence="1">
    <location>
        <begin position="32"/>
        <end position="52"/>
    </location>
</feature>
<evidence type="ECO:0000256" key="2">
    <source>
        <dbReference type="SAM" id="SignalP"/>
    </source>
</evidence>
<dbReference type="OrthoDB" id="3693718at2759"/>
<dbReference type="PRINTS" id="PR01217">
    <property type="entry name" value="PRICHEXTENSN"/>
</dbReference>
<name>A0A6A5T1M0_9PLEO</name>
<gene>
    <name evidence="3" type="ORF">EJ02DRAFT_198991</name>
</gene>
<feature type="chain" id="PRO_5025563074" evidence="2">
    <location>
        <begin position="16"/>
        <end position="316"/>
    </location>
</feature>
<sequence>MKSAVVLALASSTFAVPLGGVIDTEFGANVEARHHPHHPHHGGGFPPMGTGPAAGLPFPMPTGFPMPPNGFPVPTGGFPRPPGGFPPFGLGYKSKSLAIDYQLAPTAVPKMDMVNVHKHKRQGASTPLPSFTFLDPSDALPQPTEEPISGLPSFPTGAPFPTGEFPTGFPESPSPTEEPAIPGLPTGGFPSFPTGAPGSPFPVPSKQPGLPFPMPTGGFPGFPTGAPELPFPTNAPPFPMPTGAFPGFPGGAPGTGFPGLPTTLETLTRGPRPTAAPGFPGQNDGELGAAPGFGQAFWDKLSELFGGGKAKGETSS</sequence>